<dbReference type="InterPro" id="IPR009003">
    <property type="entry name" value="Peptidase_S1_PA"/>
</dbReference>
<evidence type="ECO:0000256" key="2">
    <source>
        <dbReference type="SAM" id="SignalP"/>
    </source>
</evidence>
<keyword evidence="2" id="KW-0732">Signal</keyword>
<name>A0A939MS33_9MICO</name>
<feature type="compositionally biased region" description="Polar residues" evidence="1">
    <location>
        <begin position="38"/>
        <end position="50"/>
    </location>
</feature>
<dbReference type="InterPro" id="IPR043504">
    <property type="entry name" value="Peptidase_S1_PA_chymotrypsin"/>
</dbReference>
<protein>
    <submittedName>
        <fullName evidence="3">Uncharacterized protein</fullName>
    </submittedName>
</protein>
<dbReference type="RefSeq" id="WP_208097741.1">
    <property type="nucleotide sequence ID" value="NZ_JAGDYM010000009.1"/>
</dbReference>
<feature type="region of interest" description="Disordered" evidence="1">
    <location>
        <begin position="25"/>
        <end position="52"/>
    </location>
</feature>
<gene>
    <name evidence="3" type="ORF">J4H92_08485</name>
</gene>
<organism evidence="3 4">
    <name type="scientific">Leucobacter weissii</name>
    <dbReference type="NCBI Taxonomy" id="1983706"/>
    <lineage>
        <taxon>Bacteria</taxon>
        <taxon>Bacillati</taxon>
        <taxon>Actinomycetota</taxon>
        <taxon>Actinomycetes</taxon>
        <taxon>Micrococcales</taxon>
        <taxon>Microbacteriaceae</taxon>
        <taxon>Leucobacter</taxon>
    </lineage>
</organism>
<sequence length="449" mass="48132">MKKRKIATVAAATLLLMGFLSPVASASEQESEQDASHPPTSNGESVTIGTPPSELREFVVKGEGEVPDYRLEELSDAEQRDIRTIADRRGIAPEDYVKESVDSELFASAVDEVEELFGDTLSSSSWAQSPDLPSLSLTDAPSDGLIKILGDLPFNTALRYGAPLSDVELRGLKSAAIEAVVDELGSIDVITETSEDSAITVRFALGAAKRYTSAIDPEKLESKILNLTGYRDLPTTISFTPQPEGELVQSYATVRGGKLLSTLVGGSVDCTSGFSVKRNGVNGLVTADHCPNTLYLNGQSGVISFVTNATNDGASHYDLQFHRTLGSNDTHPRFRANVGDDIRTVVGSSNPEKDEEVCMYGAGTKDKGCSDVILVNECLNDAQMNKQYCGISAARHHISYFGDSGGPVFRNNTAKGIIKGAIFYKNGWRSTFTRIGLVGSRLDSTILKG</sequence>
<feature type="chain" id="PRO_5037520336" evidence="2">
    <location>
        <begin position="27"/>
        <end position="449"/>
    </location>
</feature>
<comment type="caution">
    <text evidence="3">The sequence shown here is derived from an EMBL/GenBank/DDBJ whole genome shotgun (WGS) entry which is preliminary data.</text>
</comment>
<accession>A0A939MS33</accession>
<reference evidence="3" key="1">
    <citation type="submission" date="2021-03" db="EMBL/GenBank/DDBJ databases">
        <title>Leucobacter chromiisoli sp. nov., isolated from chromium-containing soil of chemical plant.</title>
        <authorList>
            <person name="Xu Z."/>
        </authorList>
    </citation>
    <scope>NUCLEOTIDE SEQUENCE</scope>
    <source>
        <strain evidence="3">S27</strain>
    </source>
</reference>
<proteinExistence type="predicted"/>
<dbReference type="AlphaFoldDB" id="A0A939MS33"/>
<evidence type="ECO:0000256" key="1">
    <source>
        <dbReference type="SAM" id="MobiDB-lite"/>
    </source>
</evidence>
<dbReference type="SUPFAM" id="SSF50494">
    <property type="entry name" value="Trypsin-like serine proteases"/>
    <property type="match status" value="1"/>
</dbReference>
<dbReference type="EMBL" id="JAGDYM010000009">
    <property type="protein sequence ID" value="MBO1901984.1"/>
    <property type="molecule type" value="Genomic_DNA"/>
</dbReference>
<dbReference type="Gene3D" id="2.40.10.10">
    <property type="entry name" value="Trypsin-like serine proteases"/>
    <property type="match status" value="2"/>
</dbReference>
<dbReference type="Proteomes" id="UP000664382">
    <property type="component" value="Unassembled WGS sequence"/>
</dbReference>
<evidence type="ECO:0000313" key="3">
    <source>
        <dbReference type="EMBL" id="MBO1901984.1"/>
    </source>
</evidence>
<feature type="signal peptide" evidence="2">
    <location>
        <begin position="1"/>
        <end position="26"/>
    </location>
</feature>
<evidence type="ECO:0000313" key="4">
    <source>
        <dbReference type="Proteomes" id="UP000664382"/>
    </source>
</evidence>
<keyword evidence="4" id="KW-1185">Reference proteome</keyword>